<dbReference type="NCBIfam" id="TIGR00507">
    <property type="entry name" value="aroE"/>
    <property type="match status" value="1"/>
</dbReference>
<keyword evidence="3 8" id="KW-0028">Amino-acid biosynthesis</keyword>
<dbReference type="FunFam" id="3.40.50.10860:FF:000006">
    <property type="entry name" value="Shikimate dehydrogenase (NADP(+))"/>
    <property type="match status" value="1"/>
</dbReference>
<feature type="active site" description="Proton acceptor" evidence="8">
    <location>
        <position position="66"/>
    </location>
</feature>
<evidence type="ECO:0000256" key="7">
    <source>
        <dbReference type="ARBA" id="ARBA00049442"/>
    </source>
</evidence>
<dbReference type="Pfam" id="PF18317">
    <property type="entry name" value="SDH_C"/>
    <property type="match status" value="1"/>
</dbReference>
<feature type="domain" description="Shikimate dehydrogenase substrate binding N-terminal" evidence="10">
    <location>
        <begin position="6"/>
        <end position="89"/>
    </location>
</feature>
<dbReference type="InterPro" id="IPR022893">
    <property type="entry name" value="Shikimate_DH_fam"/>
</dbReference>
<dbReference type="InterPro" id="IPR041121">
    <property type="entry name" value="SDH_C"/>
</dbReference>
<dbReference type="InterPro" id="IPR046346">
    <property type="entry name" value="Aminoacid_DH-like_N_sf"/>
</dbReference>
<sequence length="271" mass="29350">MKKFAVFGNPVAHSVSPTIHQMFARSCGEDIDYIKIEAPLDGFAKAIADFFEDKDAVGCNVTVPFKQQAYALATQLNQEARAAQAVNTLYKHPEGKLHGYNTDGIGLVADLLAHGAQLKGQKVLLIGAGGAARGVIHPLLAAGVSTLVITNRTQERAQEIVDSFQQEQLVSLTNQKLDKFTPDIIINSTSASLNQQLPSIQNVKFEQCQIAYDMVYGKAPTIFMEHAKQQGSSLALDGLGMLVEQAAAAFTIWTEKKPETRPVVTALREAL</sequence>
<dbReference type="AlphaFoldDB" id="A0A6M4MCU4"/>
<dbReference type="GO" id="GO:0019632">
    <property type="term" value="P:shikimate metabolic process"/>
    <property type="evidence" value="ECO:0007669"/>
    <property type="project" value="InterPro"/>
</dbReference>
<dbReference type="Gene3D" id="3.40.50.720">
    <property type="entry name" value="NAD(P)-binding Rossmann-like Domain"/>
    <property type="match status" value="1"/>
</dbReference>
<comment type="pathway">
    <text evidence="1 8">Metabolic intermediate biosynthesis; chorismate biosynthesis; chorismate from D-erythrose 4-phosphate and phosphoenolpyruvate: step 4/7.</text>
</comment>
<dbReference type="Proteomes" id="UP000219285">
    <property type="component" value="Chromosome"/>
</dbReference>
<dbReference type="NCBIfam" id="NF001310">
    <property type="entry name" value="PRK00258.1-2"/>
    <property type="match status" value="1"/>
</dbReference>
<dbReference type="GO" id="GO:0005829">
    <property type="term" value="C:cytosol"/>
    <property type="evidence" value="ECO:0007669"/>
    <property type="project" value="TreeGrafter"/>
</dbReference>
<evidence type="ECO:0000313" key="12">
    <source>
        <dbReference type="EMBL" id="QJR81004.1"/>
    </source>
</evidence>
<feature type="binding site" evidence="8">
    <location>
        <position position="214"/>
    </location>
    <ligand>
        <name>NADP(+)</name>
        <dbReference type="ChEBI" id="CHEBI:58349"/>
    </ligand>
</feature>
<dbReference type="GO" id="GO:0009073">
    <property type="term" value="P:aromatic amino acid family biosynthetic process"/>
    <property type="evidence" value="ECO:0007669"/>
    <property type="project" value="UniProtKB-KW"/>
</dbReference>
<keyword evidence="4 8" id="KW-0521">NADP</keyword>
<protein>
    <recommendedName>
        <fullName evidence="2 8">Shikimate dehydrogenase (NADP(+))</fullName>
        <shortName evidence="8">SDH</shortName>
        <ecNumber evidence="2 8">1.1.1.25</ecNumber>
    </recommendedName>
</protein>
<comment type="catalytic activity">
    <reaction evidence="7 8">
        <text>shikimate + NADP(+) = 3-dehydroshikimate + NADPH + H(+)</text>
        <dbReference type="Rhea" id="RHEA:17737"/>
        <dbReference type="ChEBI" id="CHEBI:15378"/>
        <dbReference type="ChEBI" id="CHEBI:16630"/>
        <dbReference type="ChEBI" id="CHEBI:36208"/>
        <dbReference type="ChEBI" id="CHEBI:57783"/>
        <dbReference type="ChEBI" id="CHEBI:58349"/>
        <dbReference type="EC" id="1.1.1.25"/>
    </reaction>
</comment>
<feature type="binding site" evidence="8">
    <location>
        <position position="245"/>
    </location>
    <ligand>
        <name>shikimate</name>
        <dbReference type="ChEBI" id="CHEBI:36208"/>
    </ligand>
</feature>
<feature type="binding site" evidence="8">
    <location>
        <begin position="14"/>
        <end position="16"/>
    </location>
    <ligand>
        <name>shikimate</name>
        <dbReference type="ChEBI" id="CHEBI:36208"/>
    </ligand>
</feature>
<dbReference type="InterPro" id="IPR013708">
    <property type="entry name" value="Shikimate_DH-bd_N"/>
</dbReference>
<dbReference type="EC" id="1.1.1.25" evidence="2 8"/>
<evidence type="ECO:0000256" key="6">
    <source>
        <dbReference type="ARBA" id="ARBA00023141"/>
    </source>
</evidence>
<name>A0A6M4MCU4_9ALTE</name>
<evidence type="ECO:0000259" key="9">
    <source>
        <dbReference type="Pfam" id="PF01488"/>
    </source>
</evidence>
<dbReference type="Pfam" id="PF08501">
    <property type="entry name" value="Shikimate_dh_N"/>
    <property type="match status" value="1"/>
</dbReference>
<comment type="subunit">
    <text evidence="8">Homodimer.</text>
</comment>
<dbReference type="HAMAP" id="MF_00222">
    <property type="entry name" value="Shikimate_DH_AroE"/>
    <property type="match status" value="1"/>
</dbReference>
<dbReference type="PANTHER" id="PTHR21089:SF1">
    <property type="entry name" value="BIFUNCTIONAL 3-DEHYDROQUINATE DEHYDRATASE_SHIKIMATE DEHYDROGENASE, CHLOROPLASTIC"/>
    <property type="match status" value="1"/>
</dbReference>
<evidence type="ECO:0000259" key="10">
    <source>
        <dbReference type="Pfam" id="PF08501"/>
    </source>
</evidence>
<evidence type="ECO:0000256" key="2">
    <source>
        <dbReference type="ARBA" id="ARBA00012962"/>
    </source>
</evidence>
<evidence type="ECO:0000256" key="3">
    <source>
        <dbReference type="ARBA" id="ARBA00022605"/>
    </source>
</evidence>
<dbReference type="InterPro" id="IPR036291">
    <property type="entry name" value="NAD(P)-bd_dom_sf"/>
</dbReference>
<feature type="binding site" evidence="8">
    <location>
        <position position="103"/>
    </location>
    <ligand>
        <name>shikimate</name>
        <dbReference type="ChEBI" id="CHEBI:36208"/>
    </ligand>
</feature>
<feature type="binding site" evidence="8">
    <location>
        <position position="238"/>
    </location>
    <ligand>
        <name>NADP(+)</name>
        <dbReference type="ChEBI" id="CHEBI:58349"/>
    </ligand>
</feature>
<feature type="binding site" evidence="8">
    <location>
        <begin position="127"/>
        <end position="131"/>
    </location>
    <ligand>
        <name>NADP(+)</name>
        <dbReference type="ChEBI" id="CHEBI:58349"/>
    </ligand>
</feature>
<dbReference type="GO" id="GO:0009423">
    <property type="term" value="P:chorismate biosynthetic process"/>
    <property type="evidence" value="ECO:0007669"/>
    <property type="project" value="UniProtKB-UniRule"/>
</dbReference>
<dbReference type="UniPathway" id="UPA00053">
    <property type="reaction ID" value="UER00087"/>
</dbReference>
<dbReference type="GO" id="GO:0004764">
    <property type="term" value="F:shikimate 3-dehydrogenase (NADP+) activity"/>
    <property type="evidence" value="ECO:0007669"/>
    <property type="project" value="UniProtKB-UniRule"/>
</dbReference>
<keyword evidence="13" id="KW-1185">Reference proteome</keyword>
<dbReference type="RefSeq" id="WP_075607699.1">
    <property type="nucleotide sequence ID" value="NZ_CP052766.1"/>
</dbReference>
<dbReference type="Gene3D" id="3.40.50.10860">
    <property type="entry name" value="Leucine Dehydrogenase, chain A, domain 1"/>
    <property type="match status" value="1"/>
</dbReference>
<accession>A0A6M4MCU4</accession>
<comment type="caution">
    <text evidence="8">Lacks conserved residue(s) required for the propagation of feature annotation.</text>
</comment>
<proteinExistence type="inferred from homology"/>
<feature type="binding site" evidence="8">
    <location>
        <position position="87"/>
    </location>
    <ligand>
        <name>shikimate</name>
        <dbReference type="ChEBI" id="CHEBI:36208"/>
    </ligand>
</feature>
<keyword evidence="6 8" id="KW-0057">Aromatic amino acid biosynthesis</keyword>
<evidence type="ECO:0000256" key="8">
    <source>
        <dbReference type="HAMAP-Rule" id="MF_00222"/>
    </source>
</evidence>
<evidence type="ECO:0000259" key="11">
    <source>
        <dbReference type="Pfam" id="PF18317"/>
    </source>
</evidence>
<comment type="function">
    <text evidence="8">Involved in the biosynthesis of the chorismate, which leads to the biosynthesis of aromatic amino acids. Catalyzes the reversible NADPH linked reduction of 3-dehydroshikimate (DHSA) to yield shikimate (SA).</text>
</comment>
<reference evidence="12 13" key="2">
    <citation type="submission" date="2020-04" db="EMBL/GenBank/DDBJ databases">
        <title>Complete genome sequence of Alteromonas pelagimontana 5.12T.</title>
        <authorList>
            <person name="Sinha R.K."/>
            <person name="Krishnan K.P."/>
            <person name="Kurian J.P."/>
        </authorList>
    </citation>
    <scope>NUCLEOTIDE SEQUENCE [LARGE SCALE GENOMIC DNA]</scope>
    <source>
        <strain evidence="12 13">5.12</strain>
    </source>
</reference>
<evidence type="ECO:0000313" key="13">
    <source>
        <dbReference type="Proteomes" id="UP000219285"/>
    </source>
</evidence>
<dbReference type="InterPro" id="IPR006151">
    <property type="entry name" value="Shikm_DH/Glu-tRNA_Rdtase"/>
</dbReference>
<dbReference type="OrthoDB" id="9776868at2"/>
<dbReference type="GO" id="GO:0050661">
    <property type="term" value="F:NADP binding"/>
    <property type="evidence" value="ECO:0007669"/>
    <property type="project" value="InterPro"/>
</dbReference>
<dbReference type="Pfam" id="PF01488">
    <property type="entry name" value="Shikimate_DH"/>
    <property type="match status" value="1"/>
</dbReference>
<feature type="domain" description="SDH C-terminal" evidence="11">
    <location>
        <begin position="238"/>
        <end position="268"/>
    </location>
</feature>
<dbReference type="KEGG" id="apel:CA267_009540"/>
<dbReference type="CDD" id="cd01065">
    <property type="entry name" value="NAD_bind_Shikimate_DH"/>
    <property type="match status" value="1"/>
</dbReference>
<reference evidence="13" key="1">
    <citation type="submission" date="2014-12" db="EMBL/GenBank/DDBJ databases">
        <title>Complete genome sequence of a multi-drug resistant Klebsiella pneumoniae.</title>
        <authorList>
            <person name="Hua X."/>
            <person name="Chen Q."/>
            <person name="Li X."/>
            <person name="Feng Y."/>
            <person name="Ruan Z."/>
            <person name="Yu Y."/>
        </authorList>
    </citation>
    <scope>NUCLEOTIDE SEQUENCE [LARGE SCALE GENOMIC DNA]</scope>
    <source>
        <strain evidence="13">5.12</strain>
    </source>
</reference>
<evidence type="ECO:0000256" key="4">
    <source>
        <dbReference type="ARBA" id="ARBA00022857"/>
    </source>
</evidence>
<dbReference type="SUPFAM" id="SSF51735">
    <property type="entry name" value="NAD(P)-binding Rossmann-fold domains"/>
    <property type="match status" value="1"/>
</dbReference>
<dbReference type="PANTHER" id="PTHR21089">
    <property type="entry name" value="SHIKIMATE DEHYDROGENASE"/>
    <property type="match status" value="1"/>
</dbReference>
<gene>
    <name evidence="8 12" type="primary">aroE</name>
    <name evidence="12" type="ORF">CA267_009540</name>
</gene>
<feature type="domain" description="Quinate/shikimate 5-dehydrogenase/glutamyl-tRNA reductase" evidence="9">
    <location>
        <begin position="117"/>
        <end position="192"/>
    </location>
</feature>
<keyword evidence="5 8" id="KW-0560">Oxidoreductase</keyword>
<dbReference type="InterPro" id="IPR011342">
    <property type="entry name" value="Shikimate_DH"/>
</dbReference>
<dbReference type="SUPFAM" id="SSF53223">
    <property type="entry name" value="Aminoacid dehydrogenase-like, N-terminal domain"/>
    <property type="match status" value="1"/>
</dbReference>
<feature type="binding site" evidence="8">
    <location>
        <begin position="151"/>
        <end position="156"/>
    </location>
    <ligand>
        <name>NADP(+)</name>
        <dbReference type="ChEBI" id="CHEBI:58349"/>
    </ligand>
</feature>
<comment type="similarity">
    <text evidence="8">Belongs to the shikimate dehydrogenase family.</text>
</comment>
<organism evidence="12 13">
    <name type="scientific">Alteromonas pelagimontana</name>
    <dbReference type="NCBI Taxonomy" id="1858656"/>
    <lineage>
        <taxon>Bacteria</taxon>
        <taxon>Pseudomonadati</taxon>
        <taxon>Pseudomonadota</taxon>
        <taxon>Gammaproteobacteria</taxon>
        <taxon>Alteromonadales</taxon>
        <taxon>Alteromonadaceae</taxon>
        <taxon>Alteromonas/Salinimonas group</taxon>
        <taxon>Alteromonas</taxon>
    </lineage>
</organism>
<feature type="binding site" evidence="8">
    <location>
        <position position="62"/>
    </location>
    <ligand>
        <name>shikimate</name>
        <dbReference type="ChEBI" id="CHEBI:36208"/>
    </ligand>
</feature>
<dbReference type="GO" id="GO:0008652">
    <property type="term" value="P:amino acid biosynthetic process"/>
    <property type="evidence" value="ECO:0007669"/>
    <property type="project" value="UniProtKB-KW"/>
</dbReference>
<evidence type="ECO:0000256" key="1">
    <source>
        <dbReference type="ARBA" id="ARBA00004871"/>
    </source>
</evidence>
<evidence type="ECO:0000256" key="5">
    <source>
        <dbReference type="ARBA" id="ARBA00023002"/>
    </source>
</evidence>
<feature type="binding site" evidence="8">
    <location>
        <position position="216"/>
    </location>
    <ligand>
        <name>shikimate</name>
        <dbReference type="ChEBI" id="CHEBI:36208"/>
    </ligand>
</feature>
<dbReference type="EMBL" id="CP052766">
    <property type="protein sequence ID" value="QJR81004.1"/>
    <property type="molecule type" value="Genomic_DNA"/>
</dbReference>